<protein>
    <recommendedName>
        <fullName evidence="3 9">Nicotinate phosphoribosyltransferase</fullName>
        <ecNumber evidence="3 9">6.3.4.21</ecNumber>
    </recommendedName>
</protein>
<dbReference type="Proteomes" id="UP000031829">
    <property type="component" value="Chromosome"/>
</dbReference>
<comment type="similarity">
    <text evidence="2 9">Belongs to the NAPRTase family.</text>
</comment>
<feature type="domain" description="Nicotinate/nicotinamide phosphoribosyltransferase" evidence="10">
    <location>
        <begin position="165"/>
        <end position="346"/>
    </location>
</feature>
<comment type="pathway">
    <text evidence="1 9">Cofactor biosynthesis; NAD(+) biosynthesis; nicotinate D-ribonucleotide from nicotinate: step 1/1.</text>
</comment>
<dbReference type="Pfam" id="PF17956">
    <property type="entry name" value="NAPRTase_C"/>
    <property type="match status" value="1"/>
</dbReference>
<name>A0A0B6ALT8_PRIM2</name>
<evidence type="ECO:0000259" key="12">
    <source>
        <dbReference type="Pfam" id="PF17956"/>
    </source>
</evidence>
<dbReference type="NCBIfam" id="NF009131">
    <property type="entry name" value="PRK12484.1"/>
    <property type="match status" value="1"/>
</dbReference>
<dbReference type="Gene3D" id="3.20.140.10">
    <property type="entry name" value="nicotinate phosphoribosyltransferase"/>
    <property type="match status" value="1"/>
</dbReference>
<dbReference type="PIRSF" id="PIRSF000484">
    <property type="entry name" value="NAPRT"/>
    <property type="match status" value="1"/>
</dbReference>
<evidence type="ECO:0000256" key="8">
    <source>
        <dbReference type="ARBA" id="ARBA00048668"/>
    </source>
</evidence>
<evidence type="ECO:0000256" key="4">
    <source>
        <dbReference type="ARBA" id="ARBA00022553"/>
    </source>
</evidence>
<dbReference type="InterPro" id="IPR006405">
    <property type="entry name" value="Nic_PRibTrfase_pncB"/>
</dbReference>
<keyword evidence="13" id="KW-0328">Glycosyltransferase</keyword>
<dbReference type="SUPFAM" id="SSF51690">
    <property type="entry name" value="Nicotinate/Quinolinate PRTase C-terminal domain-like"/>
    <property type="match status" value="1"/>
</dbReference>
<evidence type="ECO:0000313" key="14">
    <source>
        <dbReference type="Proteomes" id="UP000031829"/>
    </source>
</evidence>
<dbReference type="RefSeq" id="WP_034653572.1">
    <property type="nucleotide sequence ID" value="NZ_BCVB01000003.1"/>
</dbReference>
<dbReference type="UniPathway" id="UPA00253">
    <property type="reaction ID" value="UER00457"/>
</dbReference>
<comment type="catalytic activity">
    <reaction evidence="8 9">
        <text>5-phospho-alpha-D-ribose 1-diphosphate + nicotinate + ATP + H2O = nicotinate beta-D-ribonucleotide + ADP + phosphate + diphosphate</text>
        <dbReference type="Rhea" id="RHEA:36163"/>
        <dbReference type="ChEBI" id="CHEBI:15377"/>
        <dbReference type="ChEBI" id="CHEBI:30616"/>
        <dbReference type="ChEBI" id="CHEBI:32544"/>
        <dbReference type="ChEBI" id="CHEBI:33019"/>
        <dbReference type="ChEBI" id="CHEBI:43474"/>
        <dbReference type="ChEBI" id="CHEBI:57502"/>
        <dbReference type="ChEBI" id="CHEBI:58017"/>
        <dbReference type="ChEBI" id="CHEBI:456216"/>
        <dbReference type="EC" id="6.3.4.21"/>
    </reaction>
</comment>
<dbReference type="InterPro" id="IPR007229">
    <property type="entry name" value="Nic_PRibTrfase-Fam"/>
</dbReference>
<dbReference type="CDD" id="cd01570">
    <property type="entry name" value="NAPRTase_A"/>
    <property type="match status" value="1"/>
</dbReference>
<dbReference type="NCBIfam" id="NF006697">
    <property type="entry name" value="PRK09243.1-4"/>
    <property type="match status" value="1"/>
</dbReference>
<organism evidence="13 14">
    <name type="scientific">Priestia megaterium (strain ATCC 14581 / DSM 32 / CCUG 1817 / JCM 2506 / NBRC 15308 / NCIMB 9376 / NCTC 10342 / NRRL B-14308 / VKM B-512 / Ford 19)</name>
    <name type="common">Bacillus megaterium</name>
    <dbReference type="NCBI Taxonomy" id="1348623"/>
    <lineage>
        <taxon>Bacteria</taxon>
        <taxon>Bacillati</taxon>
        <taxon>Bacillota</taxon>
        <taxon>Bacilli</taxon>
        <taxon>Bacillales</taxon>
        <taxon>Bacillaceae</taxon>
        <taxon>Priestia</taxon>
    </lineage>
</organism>
<dbReference type="AlphaFoldDB" id="A0A0B6ALT8"/>
<dbReference type="Pfam" id="PF17767">
    <property type="entry name" value="NAPRTase_N"/>
    <property type="match status" value="1"/>
</dbReference>
<keyword evidence="5 9" id="KW-0436">Ligase</keyword>
<feature type="domain" description="Nicotinate phosphoribosyltransferase C-terminal" evidence="12">
    <location>
        <begin position="372"/>
        <end position="487"/>
    </location>
</feature>
<evidence type="ECO:0000256" key="9">
    <source>
        <dbReference type="RuleBase" id="RU365100"/>
    </source>
</evidence>
<keyword evidence="6 9" id="KW-0662">Pyridine nucleotide biosynthesis</keyword>
<dbReference type="GO" id="GO:0047280">
    <property type="term" value="F:nicotinamide phosphoribosyltransferase activity"/>
    <property type="evidence" value="ECO:0007669"/>
    <property type="project" value="UniProtKB-ARBA"/>
</dbReference>
<dbReference type="NCBIfam" id="NF006694">
    <property type="entry name" value="PRK09243.1-1"/>
    <property type="match status" value="1"/>
</dbReference>
<dbReference type="EMBL" id="CP009920">
    <property type="protein sequence ID" value="AJI20794.1"/>
    <property type="molecule type" value="Genomic_DNA"/>
</dbReference>
<comment type="PTM">
    <text evidence="9">Transiently phosphorylated on a His residue during the reaction cycle. Phosphorylation strongly increases the affinity for substrates and increases the rate of nicotinate D-ribonucleotide production. Dephosphorylation regenerates the low-affinity form of the enzyme, leading to product release.</text>
</comment>
<dbReference type="KEGG" id="bmeg:BG04_3537"/>
<dbReference type="NCBIfam" id="NF006695">
    <property type="entry name" value="PRK09243.1-2"/>
    <property type="match status" value="1"/>
</dbReference>
<dbReference type="EC" id="6.3.4.21" evidence="3 9"/>
<dbReference type="SUPFAM" id="SSF54675">
    <property type="entry name" value="Nicotinate/Quinolinate PRTase N-terminal domain-like"/>
    <property type="match status" value="1"/>
</dbReference>
<evidence type="ECO:0000259" key="11">
    <source>
        <dbReference type="Pfam" id="PF17767"/>
    </source>
</evidence>
<dbReference type="InterPro" id="IPR013785">
    <property type="entry name" value="Aldolase_TIM"/>
</dbReference>
<evidence type="ECO:0000256" key="6">
    <source>
        <dbReference type="ARBA" id="ARBA00022642"/>
    </source>
</evidence>
<dbReference type="InterPro" id="IPR041525">
    <property type="entry name" value="N/Namide_PRibTrfase"/>
</dbReference>
<dbReference type="FunFam" id="3.20.20.70:FF:000076">
    <property type="entry name" value="Nicotinate phosphoribosyltransferase"/>
    <property type="match status" value="1"/>
</dbReference>
<dbReference type="Gene3D" id="3.20.20.70">
    <property type="entry name" value="Aldolase class I"/>
    <property type="match status" value="1"/>
</dbReference>
<evidence type="ECO:0000259" key="10">
    <source>
        <dbReference type="Pfam" id="PF04095"/>
    </source>
</evidence>
<dbReference type="HOGENOM" id="CLU_025154_2_1_9"/>
<dbReference type="PANTHER" id="PTHR11098">
    <property type="entry name" value="NICOTINATE PHOSPHORIBOSYLTRANSFERASE"/>
    <property type="match status" value="1"/>
</dbReference>
<dbReference type="InterPro" id="IPR040727">
    <property type="entry name" value="NAPRTase_N"/>
</dbReference>
<dbReference type="PANTHER" id="PTHR11098:SF1">
    <property type="entry name" value="NICOTINATE PHOSPHORIBOSYLTRANSFERASE"/>
    <property type="match status" value="1"/>
</dbReference>
<reference evidence="13 14" key="1">
    <citation type="journal article" date="2015" name="Genome Announc.">
        <title>Complete genome sequences for 35 biothreat assay-relevant bacillus species.</title>
        <authorList>
            <person name="Johnson S.L."/>
            <person name="Daligault H.E."/>
            <person name="Davenport K.W."/>
            <person name="Jaissle J."/>
            <person name="Frey K.G."/>
            <person name="Ladner J.T."/>
            <person name="Broomall S.M."/>
            <person name="Bishop-Lilly K.A."/>
            <person name="Bruce D.C."/>
            <person name="Gibbons H.S."/>
            <person name="Coyne S.R."/>
            <person name="Lo C.C."/>
            <person name="Meincke L."/>
            <person name="Munk A.C."/>
            <person name="Koroleva G.I."/>
            <person name="Rosenzweig C.N."/>
            <person name="Palacios G.F."/>
            <person name="Redden C.L."/>
            <person name="Minogue T.D."/>
            <person name="Chain P.S."/>
        </authorList>
    </citation>
    <scope>NUCLEOTIDE SEQUENCE [LARGE SCALE GENOMIC DNA]</scope>
    <source>
        <strain evidence="14">ATCC 14581 / DSM 32 / JCM 2506 / NBRC 15308 / NCIMB 9376 / NCTC 10342 / NRRL B-14308 / VKM B-512</strain>
    </source>
</reference>
<dbReference type="GO" id="GO:0004516">
    <property type="term" value="F:nicotinate phosphoribosyltransferase activity"/>
    <property type="evidence" value="ECO:0007669"/>
    <property type="project" value="UniProtKB-UniRule"/>
</dbReference>
<evidence type="ECO:0000313" key="13">
    <source>
        <dbReference type="EMBL" id="AJI20794.1"/>
    </source>
</evidence>
<evidence type="ECO:0000256" key="5">
    <source>
        <dbReference type="ARBA" id="ARBA00022598"/>
    </source>
</evidence>
<dbReference type="NCBIfam" id="TIGR01513">
    <property type="entry name" value="NAPRTase_put"/>
    <property type="match status" value="1"/>
</dbReference>
<feature type="domain" description="Nicotinate phosphoribosyltransferase N-terminal" evidence="11">
    <location>
        <begin position="12"/>
        <end position="136"/>
    </location>
</feature>
<evidence type="ECO:0000256" key="7">
    <source>
        <dbReference type="ARBA" id="ARBA00022679"/>
    </source>
</evidence>
<dbReference type="GeneID" id="93641594"/>
<keyword evidence="4" id="KW-0597">Phosphoprotein</keyword>
<dbReference type="GO" id="GO:0005829">
    <property type="term" value="C:cytosol"/>
    <property type="evidence" value="ECO:0007669"/>
    <property type="project" value="TreeGrafter"/>
</dbReference>
<evidence type="ECO:0000256" key="1">
    <source>
        <dbReference type="ARBA" id="ARBA00004952"/>
    </source>
</evidence>
<dbReference type="GO" id="GO:0034355">
    <property type="term" value="P:NAD+ biosynthetic process via the salvage pathway"/>
    <property type="evidence" value="ECO:0007669"/>
    <property type="project" value="UniProtKB-ARBA"/>
</dbReference>
<keyword evidence="7 9" id="KW-0808">Transferase</keyword>
<proteinExistence type="inferred from homology"/>
<dbReference type="Pfam" id="PF04095">
    <property type="entry name" value="NAPRTase"/>
    <property type="match status" value="1"/>
</dbReference>
<dbReference type="InterPro" id="IPR036068">
    <property type="entry name" value="Nicotinate_pribotase-like_C"/>
</dbReference>
<sequence length="506" mass="58228">MKKQYRDDSLALHTDLYELNMAHTYFKDHIHKRRSVFEAYFRRMPFESGYAVFAGLERVIDFIANFRFSETDLDYLYEELHYEAEFIDYLKQVRFSGNVRSVVEGEMIFANEPMLQIDAPLAQAQLIETPLLNILNFHPLIATKASRIRLAAGEDNLYEHTGTNQLMEFGSRRAHEMDAAFYGARAAYIGGFDATSNVRAGKVFGIPVSGTHAHALVQVYRDEYSAFKKYAESHRNCIFLVDTYNTLKSGIPNAIKVANEMGDRINFIGIRLDSGRLPYLSQEARKMLDEAGYHDVKIFASNDLDEYSILDLKAQGAKIDGWGVGTKLMTSFDQPALGAVYKLVSIEDDHGNMVDTIKLSENPEKISTPGLKEVYRIVNQVNHKWEGDYITMQDEMPNEEQHLKMFHPIHTHVSKFVTNFNARKIHQPIFTDGKLVYEQPTIEEMRAYCLQNLKHLWDDYKVITKSNEDVFRPTEYPVDLSTNCWDNKMQNIEETRSKLLSDTVLV</sequence>
<evidence type="ECO:0000256" key="3">
    <source>
        <dbReference type="ARBA" id="ARBA00013236"/>
    </source>
</evidence>
<evidence type="ECO:0000256" key="2">
    <source>
        <dbReference type="ARBA" id="ARBA00010897"/>
    </source>
</evidence>
<comment type="function">
    <text evidence="9">Catalyzes the first step in the biosynthesis of NAD from nicotinic acid, the ATP-dependent synthesis of beta-nicotinate D-ribonucleotide from nicotinate and 5-phospho-D-ribose 1-phosphate.</text>
</comment>
<gene>
    <name evidence="13" type="ORF">BG04_3537</name>
</gene>
<dbReference type="InterPro" id="IPR041619">
    <property type="entry name" value="NAPRTase_C"/>
</dbReference>
<accession>A0A0B6ALT8</accession>